<dbReference type="STRING" id="1802457.A3F15_00805"/>
<sequence length="149" mass="15639">MELLGNFQIETFWQLLLAAILGAFIGVEREYKKKGAGLQTYSLVALGSCLFAVIYVVLVSGQAENFPLFGAAPEIIKAVATGIGFIGAGVIFRQVSGPTTGLTTAAGLWVVSAIGVAAGFQLYFLAITVTALTIVVLAGFGALEEKFFR</sequence>
<comment type="similarity">
    <text evidence="2">Belongs to the MgtC/SapB family.</text>
</comment>
<reference evidence="9 10" key="1">
    <citation type="journal article" date="2016" name="Nat. Commun.">
        <title>Thousands of microbial genomes shed light on interconnected biogeochemical processes in an aquifer system.</title>
        <authorList>
            <person name="Anantharaman K."/>
            <person name="Brown C.T."/>
            <person name="Hug L.A."/>
            <person name="Sharon I."/>
            <person name="Castelle C.J."/>
            <person name="Probst A.J."/>
            <person name="Thomas B.C."/>
            <person name="Singh A."/>
            <person name="Wilkins M.J."/>
            <person name="Karaoz U."/>
            <person name="Brodie E.L."/>
            <person name="Williams K.H."/>
            <person name="Hubbard S.S."/>
            <person name="Banfield J.F."/>
        </authorList>
    </citation>
    <scope>NUCLEOTIDE SEQUENCE [LARGE SCALE GENOMIC DNA]</scope>
</reference>
<feature type="domain" description="MgtC/SapB/SrpB/YhiD N-terminal" evidence="8">
    <location>
        <begin position="15"/>
        <end position="145"/>
    </location>
</feature>
<evidence type="ECO:0000256" key="1">
    <source>
        <dbReference type="ARBA" id="ARBA00004651"/>
    </source>
</evidence>
<feature type="transmembrane region" description="Helical" evidence="7">
    <location>
        <begin position="43"/>
        <end position="63"/>
    </location>
</feature>
<dbReference type="GO" id="GO:0005886">
    <property type="term" value="C:plasma membrane"/>
    <property type="evidence" value="ECO:0007669"/>
    <property type="project" value="UniProtKB-SubCell"/>
</dbReference>
<evidence type="ECO:0000256" key="6">
    <source>
        <dbReference type="ARBA" id="ARBA00023136"/>
    </source>
</evidence>
<keyword evidence="3" id="KW-1003">Cell membrane</keyword>
<dbReference type="PANTHER" id="PTHR33778:SF1">
    <property type="entry name" value="MAGNESIUM TRANSPORTER YHID-RELATED"/>
    <property type="match status" value="1"/>
</dbReference>
<dbReference type="AlphaFoldDB" id="A0A1G2RBE5"/>
<comment type="subcellular location">
    <subcellularLocation>
        <location evidence="1">Cell membrane</location>
        <topology evidence="1">Multi-pass membrane protein</topology>
    </subcellularLocation>
</comment>
<organism evidence="9 10">
    <name type="scientific">Candidatus Wildermuthbacteria bacterium RIFCSPHIGHO2_12_FULL_40_12</name>
    <dbReference type="NCBI Taxonomy" id="1802457"/>
    <lineage>
        <taxon>Bacteria</taxon>
        <taxon>Candidatus Wildermuthiibacteriota</taxon>
    </lineage>
</organism>
<dbReference type="EMBL" id="MHUC01000039">
    <property type="protein sequence ID" value="OHA70047.1"/>
    <property type="molecule type" value="Genomic_DNA"/>
</dbReference>
<evidence type="ECO:0000256" key="2">
    <source>
        <dbReference type="ARBA" id="ARBA00009298"/>
    </source>
</evidence>
<dbReference type="InterPro" id="IPR003416">
    <property type="entry name" value="MgtC/SapB/SrpB/YhiD_fam"/>
</dbReference>
<evidence type="ECO:0000256" key="5">
    <source>
        <dbReference type="ARBA" id="ARBA00022989"/>
    </source>
</evidence>
<keyword evidence="6 7" id="KW-0472">Membrane</keyword>
<dbReference type="Proteomes" id="UP000177078">
    <property type="component" value="Unassembled WGS sequence"/>
</dbReference>
<feature type="transmembrane region" description="Helical" evidence="7">
    <location>
        <begin position="99"/>
        <end position="117"/>
    </location>
</feature>
<accession>A0A1G2RBE5</accession>
<protein>
    <recommendedName>
        <fullName evidence="8">MgtC/SapB/SrpB/YhiD N-terminal domain-containing protein</fullName>
    </recommendedName>
</protein>
<feature type="transmembrane region" description="Helical" evidence="7">
    <location>
        <begin position="123"/>
        <end position="143"/>
    </location>
</feature>
<gene>
    <name evidence="9" type="ORF">A3F15_00805</name>
</gene>
<comment type="caution">
    <text evidence="9">The sequence shown here is derived from an EMBL/GenBank/DDBJ whole genome shotgun (WGS) entry which is preliminary data.</text>
</comment>
<feature type="transmembrane region" description="Helical" evidence="7">
    <location>
        <begin position="12"/>
        <end position="31"/>
    </location>
</feature>
<dbReference type="PRINTS" id="PR01837">
    <property type="entry name" value="MGTCSAPBPROT"/>
</dbReference>
<keyword evidence="5 7" id="KW-1133">Transmembrane helix</keyword>
<keyword evidence="4 7" id="KW-0812">Transmembrane</keyword>
<evidence type="ECO:0000259" key="8">
    <source>
        <dbReference type="Pfam" id="PF02308"/>
    </source>
</evidence>
<evidence type="ECO:0000256" key="4">
    <source>
        <dbReference type="ARBA" id="ARBA00022692"/>
    </source>
</evidence>
<dbReference type="PANTHER" id="PTHR33778">
    <property type="entry name" value="PROTEIN MGTC"/>
    <property type="match status" value="1"/>
</dbReference>
<name>A0A1G2RBE5_9BACT</name>
<feature type="transmembrane region" description="Helical" evidence="7">
    <location>
        <begin position="75"/>
        <end position="92"/>
    </location>
</feature>
<dbReference type="Pfam" id="PF02308">
    <property type="entry name" value="MgtC"/>
    <property type="match status" value="1"/>
</dbReference>
<proteinExistence type="inferred from homology"/>
<dbReference type="InterPro" id="IPR049177">
    <property type="entry name" value="MgtC_SapB_SrpB_YhiD_N"/>
</dbReference>
<evidence type="ECO:0000256" key="3">
    <source>
        <dbReference type="ARBA" id="ARBA00022475"/>
    </source>
</evidence>
<evidence type="ECO:0000313" key="10">
    <source>
        <dbReference type="Proteomes" id="UP000177078"/>
    </source>
</evidence>
<evidence type="ECO:0000313" key="9">
    <source>
        <dbReference type="EMBL" id="OHA70047.1"/>
    </source>
</evidence>
<evidence type="ECO:0000256" key="7">
    <source>
        <dbReference type="SAM" id="Phobius"/>
    </source>
</evidence>